<keyword evidence="5" id="KW-0805">Transcription regulation</keyword>
<dbReference type="InterPro" id="IPR004408">
    <property type="entry name" value="Biotin_CoA_COase_ligase"/>
</dbReference>
<dbReference type="GO" id="GO:0004077">
    <property type="term" value="F:biotin--[biotin carboxyl-carrier protein] ligase activity"/>
    <property type="evidence" value="ECO:0007669"/>
    <property type="project" value="UniProtKB-UniRule"/>
</dbReference>
<dbReference type="HAMAP" id="MF_00978">
    <property type="entry name" value="Bifunct_BirA"/>
    <property type="match status" value="1"/>
</dbReference>
<reference evidence="7 8" key="1">
    <citation type="submission" date="2016-11" db="EMBL/GenBank/DDBJ databases">
        <authorList>
            <person name="Jaros S."/>
            <person name="Januszkiewicz K."/>
            <person name="Wedrychowicz H."/>
        </authorList>
    </citation>
    <scope>NUCLEOTIDE SEQUENCE [LARGE SCALE GENOMIC DNA]</scope>
    <source>
        <strain evidence="7 8">DSM 17459</strain>
    </source>
</reference>
<feature type="binding site" evidence="5">
    <location>
        <begin position="89"/>
        <end position="91"/>
    </location>
    <ligand>
        <name>biotin</name>
        <dbReference type="ChEBI" id="CHEBI:57586"/>
    </ligand>
</feature>
<dbReference type="SUPFAM" id="SSF55681">
    <property type="entry name" value="Class II aaRS and biotin synthetases"/>
    <property type="match status" value="1"/>
</dbReference>
<dbReference type="InterPro" id="IPR011991">
    <property type="entry name" value="ArsR-like_HTH"/>
</dbReference>
<dbReference type="InterPro" id="IPR036388">
    <property type="entry name" value="WH-like_DNA-bd_sf"/>
</dbReference>
<dbReference type="PROSITE" id="PS51733">
    <property type="entry name" value="BPL_LPL_CATALYTIC"/>
    <property type="match status" value="1"/>
</dbReference>
<dbReference type="GO" id="GO:0006355">
    <property type="term" value="P:regulation of DNA-templated transcription"/>
    <property type="evidence" value="ECO:0007669"/>
    <property type="project" value="UniProtKB-UniRule"/>
</dbReference>
<keyword evidence="4 5" id="KW-0092">Biotin</keyword>
<dbReference type="GO" id="GO:0016740">
    <property type="term" value="F:transferase activity"/>
    <property type="evidence" value="ECO:0007669"/>
    <property type="project" value="UniProtKB-ARBA"/>
</dbReference>
<dbReference type="InterPro" id="IPR030855">
    <property type="entry name" value="Bifunct_BirA"/>
</dbReference>
<protein>
    <recommendedName>
        <fullName evidence="5">Bifunctional ligase/repressor BirA</fullName>
    </recommendedName>
    <alternativeName>
        <fullName evidence="5">Biotin--[acetyl-CoA-carboxylase] ligase</fullName>
        <ecNumber evidence="5">6.3.4.15</ecNumber>
    </alternativeName>
    <alternativeName>
        <fullName evidence="5">Biotin--protein ligase</fullName>
    </alternativeName>
    <alternativeName>
        <fullName evidence="5">Biotin-[acetyl-CoA carboxylase] synthetase</fullName>
    </alternativeName>
</protein>
<feature type="binding site" evidence="5">
    <location>
        <position position="184"/>
    </location>
    <ligand>
        <name>biotin</name>
        <dbReference type="ChEBI" id="CHEBI:57586"/>
    </ligand>
</feature>
<dbReference type="GO" id="GO:0003677">
    <property type="term" value="F:DNA binding"/>
    <property type="evidence" value="ECO:0007669"/>
    <property type="project" value="UniProtKB-UniRule"/>
</dbReference>
<comment type="catalytic activity">
    <reaction evidence="5">
        <text>biotin + L-lysyl-[protein] + ATP = N(6)-biotinyl-L-lysyl-[protein] + AMP + diphosphate + H(+)</text>
        <dbReference type="Rhea" id="RHEA:11756"/>
        <dbReference type="Rhea" id="RHEA-COMP:9752"/>
        <dbReference type="Rhea" id="RHEA-COMP:10505"/>
        <dbReference type="ChEBI" id="CHEBI:15378"/>
        <dbReference type="ChEBI" id="CHEBI:29969"/>
        <dbReference type="ChEBI" id="CHEBI:30616"/>
        <dbReference type="ChEBI" id="CHEBI:33019"/>
        <dbReference type="ChEBI" id="CHEBI:57586"/>
        <dbReference type="ChEBI" id="CHEBI:83144"/>
        <dbReference type="ChEBI" id="CHEBI:456215"/>
        <dbReference type="EC" id="6.3.4.15"/>
    </reaction>
</comment>
<dbReference type="InterPro" id="IPR008988">
    <property type="entry name" value="Transcriptional_repressor_C"/>
</dbReference>
<dbReference type="InterPro" id="IPR036390">
    <property type="entry name" value="WH_DNA-bd_sf"/>
</dbReference>
<dbReference type="Gene3D" id="1.10.10.10">
    <property type="entry name" value="Winged helix-like DNA-binding domain superfamily/Winged helix DNA-binding domain"/>
    <property type="match status" value="1"/>
</dbReference>
<evidence type="ECO:0000256" key="1">
    <source>
        <dbReference type="ARBA" id="ARBA00022598"/>
    </source>
</evidence>
<dbReference type="Gene3D" id="3.30.930.10">
    <property type="entry name" value="Bira Bifunctional Protein, Domain 2"/>
    <property type="match status" value="1"/>
</dbReference>
<dbReference type="Gene3D" id="2.30.30.100">
    <property type="match status" value="1"/>
</dbReference>
<feature type="domain" description="BPL/LPL catalytic" evidence="6">
    <location>
        <begin position="76"/>
        <end position="255"/>
    </location>
</feature>
<proteinExistence type="inferred from homology"/>
<keyword evidence="8" id="KW-1185">Reference proteome</keyword>
<feature type="binding site" evidence="5">
    <location>
        <position position="113"/>
    </location>
    <ligand>
        <name>biotin</name>
        <dbReference type="ChEBI" id="CHEBI:57586"/>
    </ligand>
</feature>
<dbReference type="AlphaFoldDB" id="A0A1M5BEY3"/>
<keyword evidence="5" id="KW-0804">Transcription</keyword>
<dbReference type="STRING" id="1122155.SAMN02745158_03627"/>
<keyword evidence="2 5" id="KW-0547">Nucleotide-binding</keyword>
<dbReference type="InterPro" id="IPR013196">
    <property type="entry name" value="HTH_11"/>
</dbReference>
<dbReference type="InterPro" id="IPR003142">
    <property type="entry name" value="BPL_C"/>
</dbReference>
<dbReference type="SUPFAM" id="SSF50037">
    <property type="entry name" value="C-terminal domain of transcriptional repressors"/>
    <property type="match status" value="1"/>
</dbReference>
<evidence type="ECO:0000256" key="2">
    <source>
        <dbReference type="ARBA" id="ARBA00022741"/>
    </source>
</evidence>
<keyword evidence="5" id="KW-0238">DNA-binding</keyword>
<evidence type="ECO:0000256" key="3">
    <source>
        <dbReference type="ARBA" id="ARBA00022840"/>
    </source>
</evidence>
<dbReference type="SUPFAM" id="SSF46785">
    <property type="entry name" value="Winged helix' DNA-binding domain"/>
    <property type="match status" value="1"/>
</dbReference>
<comment type="caution">
    <text evidence="5">Lacks conserved residue(s) required for the propagation of feature annotation.</text>
</comment>
<dbReference type="NCBIfam" id="TIGR00121">
    <property type="entry name" value="birA_ligase"/>
    <property type="match status" value="1"/>
</dbReference>
<dbReference type="Pfam" id="PF03099">
    <property type="entry name" value="BPL_LplA_LipB"/>
    <property type="match status" value="1"/>
</dbReference>
<dbReference type="EMBL" id="FQVI01000026">
    <property type="protein sequence ID" value="SHF40907.1"/>
    <property type="molecule type" value="Genomic_DNA"/>
</dbReference>
<dbReference type="RefSeq" id="WP_072854189.1">
    <property type="nucleotide sequence ID" value="NZ_FQVI01000026.1"/>
</dbReference>
<dbReference type="PANTHER" id="PTHR12835">
    <property type="entry name" value="BIOTIN PROTEIN LIGASE"/>
    <property type="match status" value="1"/>
</dbReference>
<dbReference type="InterPro" id="IPR004143">
    <property type="entry name" value="BPL_LPL_catalytic"/>
</dbReference>
<keyword evidence="1 5" id="KW-0436">Ligase</keyword>
<comment type="similarity">
    <text evidence="5">Belongs to the biotin--protein ligase family.</text>
</comment>
<dbReference type="CDD" id="cd16442">
    <property type="entry name" value="BPL"/>
    <property type="match status" value="1"/>
</dbReference>
<dbReference type="Pfam" id="PF08279">
    <property type="entry name" value="HTH_11"/>
    <property type="match status" value="1"/>
</dbReference>
<dbReference type="CDD" id="cd00090">
    <property type="entry name" value="HTH_ARSR"/>
    <property type="match status" value="1"/>
</dbReference>
<organism evidence="7 8">
    <name type="scientific">Lactonifactor longoviformis DSM 17459</name>
    <dbReference type="NCBI Taxonomy" id="1122155"/>
    <lineage>
        <taxon>Bacteria</taxon>
        <taxon>Bacillati</taxon>
        <taxon>Bacillota</taxon>
        <taxon>Clostridia</taxon>
        <taxon>Eubacteriales</taxon>
        <taxon>Clostridiaceae</taxon>
        <taxon>Lactonifactor</taxon>
    </lineage>
</organism>
<accession>A0A1M5BEY3</accession>
<comment type="function">
    <text evidence="5">Acts both as a biotin--[acetyl-CoA-carboxylase] ligase and a repressor.</text>
</comment>
<evidence type="ECO:0000259" key="6">
    <source>
        <dbReference type="PROSITE" id="PS51733"/>
    </source>
</evidence>
<dbReference type="InterPro" id="IPR045864">
    <property type="entry name" value="aa-tRNA-synth_II/BPL/LPL"/>
</dbReference>
<dbReference type="OrthoDB" id="9807064at2"/>
<feature type="DNA-binding region" description="H-T-H motif" evidence="5">
    <location>
        <begin position="18"/>
        <end position="37"/>
    </location>
</feature>
<dbReference type="EC" id="6.3.4.15" evidence="5"/>
<dbReference type="GO" id="GO:0005737">
    <property type="term" value="C:cytoplasm"/>
    <property type="evidence" value="ECO:0007669"/>
    <property type="project" value="TreeGrafter"/>
</dbReference>
<gene>
    <name evidence="5" type="primary">birA</name>
    <name evidence="7" type="ORF">SAMN02745158_03627</name>
</gene>
<dbReference type="Proteomes" id="UP000184245">
    <property type="component" value="Unassembled WGS sequence"/>
</dbReference>
<keyword evidence="3 5" id="KW-0067">ATP-binding</keyword>
<dbReference type="PANTHER" id="PTHR12835:SF5">
    <property type="entry name" value="BIOTIN--PROTEIN LIGASE"/>
    <property type="match status" value="1"/>
</dbReference>
<evidence type="ECO:0000256" key="4">
    <source>
        <dbReference type="ARBA" id="ARBA00023267"/>
    </source>
</evidence>
<dbReference type="GO" id="GO:0009249">
    <property type="term" value="P:protein lipoylation"/>
    <property type="evidence" value="ECO:0007669"/>
    <property type="project" value="UniProtKB-ARBA"/>
</dbReference>
<evidence type="ECO:0000313" key="8">
    <source>
        <dbReference type="Proteomes" id="UP000184245"/>
    </source>
</evidence>
<keyword evidence="5" id="KW-0678">Repressor</keyword>
<evidence type="ECO:0000313" key="7">
    <source>
        <dbReference type="EMBL" id="SHF40907.1"/>
    </source>
</evidence>
<evidence type="ECO:0000256" key="5">
    <source>
        <dbReference type="HAMAP-Rule" id="MF_00978"/>
    </source>
</evidence>
<sequence length="327" mass="35967">MKGELLRILREAPGYVSGQELCEILGVSRTAVWKAVKQLREQGYVIEAAQNKGYHMVEAPDVIQKGEIISRLNTRWLGQNLLYQDEVDSTNTWAKRAGEDGAPSGTVTVADVQTKGKGRRGKSWVTPRGTTIAMSLLIRPEFGPEQASMLTIVAGLSVAQAIAVETGLEAQIKWPNDVVVAGKKVCGILTEMSAQMGYIEYVVTGIGINVNTKEFSEEIKDVATSLFLESGRMYSRAALIAGVLERFEENYGRFLESGDLKLLLEDYQKLLINCKKEIKVLDPKGHYSGISHGINEKGELLVERTDGTMTRVFAGEVSVRGLYGYTE</sequence>
<dbReference type="GO" id="GO:0005524">
    <property type="term" value="F:ATP binding"/>
    <property type="evidence" value="ECO:0007669"/>
    <property type="project" value="UniProtKB-UniRule"/>
</dbReference>
<dbReference type="Pfam" id="PF02237">
    <property type="entry name" value="BPL_C"/>
    <property type="match status" value="1"/>
</dbReference>
<name>A0A1M5BEY3_9CLOT</name>